<keyword evidence="2" id="KW-1185">Reference proteome</keyword>
<name>A0A937G0Q0_9BACT</name>
<dbReference type="SUPFAM" id="SSF81301">
    <property type="entry name" value="Nucleotidyltransferase"/>
    <property type="match status" value="1"/>
</dbReference>
<accession>A0A937G0Q0</accession>
<sequence>MEVKQPTLKSSKYMGLLQDLITHTSTWANSFWVCGSRAIGTNKIQSDLDICFLLKPGIAKEQFKAHLSEVLDCNDNYPEYFTTGKTEVWWCEDGEVSVKLFTMEEIKNLIAIYENADIELFLKNQALIQHKFISSHILYDADNLVANYCCLFLDANRLIFRVVAQEFLNRLNNKLTWWNHRKNWKNEFEHLMDLAVIVDEIAQIHYALNYKLKMEGLKEYHNDLNTLLPCLKPEMEAIVNLNKKDYAGGEKKKLIGSIYFKLSDFYDQHELGFSR</sequence>
<protein>
    <submittedName>
        <fullName evidence="1">Uncharacterized protein</fullName>
    </submittedName>
</protein>
<reference evidence="1" key="1">
    <citation type="submission" date="2021-01" db="EMBL/GenBank/DDBJ databases">
        <title>Fulvivirga kasyanovii gen. nov., sp nov., a novel member of the phylum Bacteroidetes isolated from seawater in a mussel farm.</title>
        <authorList>
            <person name="Zhao L.-H."/>
            <person name="Wang Z.-J."/>
        </authorList>
    </citation>
    <scope>NUCLEOTIDE SEQUENCE</scope>
    <source>
        <strain evidence="1">29W222</strain>
    </source>
</reference>
<evidence type="ECO:0000313" key="2">
    <source>
        <dbReference type="Proteomes" id="UP000614216"/>
    </source>
</evidence>
<dbReference type="RefSeq" id="WP_202857929.1">
    <property type="nucleotide sequence ID" value="NZ_JAEUGD010000061.1"/>
</dbReference>
<dbReference type="AlphaFoldDB" id="A0A937G0Q0"/>
<dbReference type="EMBL" id="JAEUGD010000061">
    <property type="protein sequence ID" value="MBL6448392.1"/>
    <property type="molecule type" value="Genomic_DNA"/>
</dbReference>
<dbReference type="Proteomes" id="UP000614216">
    <property type="component" value="Unassembled WGS sequence"/>
</dbReference>
<organism evidence="1 2">
    <name type="scientific">Fulvivirga marina</name>
    <dbReference type="NCBI Taxonomy" id="2494733"/>
    <lineage>
        <taxon>Bacteria</taxon>
        <taxon>Pseudomonadati</taxon>
        <taxon>Bacteroidota</taxon>
        <taxon>Cytophagia</taxon>
        <taxon>Cytophagales</taxon>
        <taxon>Fulvivirgaceae</taxon>
        <taxon>Fulvivirga</taxon>
    </lineage>
</organism>
<evidence type="ECO:0000313" key="1">
    <source>
        <dbReference type="EMBL" id="MBL6448392.1"/>
    </source>
</evidence>
<comment type="caution">
    <text evidence="1">The sequence shown here is derived from an EMBL/GenBank/DDBJ whole genome shotgun (WGS) entry which is preliminary data.</text>
</comment>
<gene>
    <name evidence="1" type="ORF">JMN32_18910</name>
</gene>
<dbReference type="InterPro" id="IPR043519">
    <property type="entry name" value="NT_sf"/>
</dbReference>
<proteinExistence type="predicted"/>